<reference evidence="1" key="1">
    <citation type="submission" date="2021-06" db="EMBL/GenBank/DDBJ databases">
        <authorList>
            <person name="Kallberg Y."/>
            <person name="Tangrot J."/>
            <person name="Rosling A."/>
        </authorList>
    </citation>
    <scope>NUCLEOTIDE SEQUENCE</scope>
    <source>
        <strain evidence="1">MA461A</strain>
    </source>
</reference>
<feature type="non-terminal residue" evidence="1">
    <location>
        <position position="1"/>
    </location>
</feature>
<name>A0ACA9RPC3_9GLOM</name>
<evidence type="ECO:0000313" key="2">
    <source>
        <dbReference type="Proteomes" id="UP000789920"/>
    </source>
</evidence>
<dbReference type="Proteomes" id="UP000789920">
    <property type="component" value="Unassembled WGS sequence"/>
</dbReference>
<accession>A0ACA9RPC3</accession>
<keyword evidence="2" id="KW-1185">Reference proteome</keyword>
<organism evidence="1 2">
    <name type="scientific">Racocetra persica</name>
    <dbReference type="NCBI Taxonomy" id="160502"/>
    <lineage>
        <taxon>Eukaryota</taxon>
        <taxon>Fungi</taxon>
        <taxon>Fungi incertae sedis</taxon>
        <taxon>Mucoromycota</taxon>
        <taxon>Glomeromycotina</taxon>
        <taxon>Glomeromycetes</taxon>
        <taxon>Diversisporales</taxon>
        <taxon>Gigasporaceae</taxon>
        <taxon>Racocetra</taxon>
    </lineage>
</organism>
<proteinExistence type="predicted"/>
<comment type="caution">
    <text evidence="1">The sequence shown here is derived from an EMBL/GenBank/DDBJ whole genome shotgun (WGS) entry which is preliminary data.</text>
</comment>
<protein>
    <submittedName>
        <fullName evidence="1">35522_t:CDS:1</fullName>
    </submittedName>
</protein>
<sequence length="42" mass="4746">NTQQQLSTNLSNTVDNTLQQLQQNEPNTTLNQNTDQAKPTFN</sequence>
<dbReference type="EMBL" id="CAJVQC010061820">
    <property type="protein sequence ID" value="CAG8802131.1"/>
    <property type="molecule type" value="Genomic_DNA"/>
</dbReference>
<gene>
    <name evidence="1" type="ORF">RPERSI_LOCUS21253</name>
</gene>
<evidence type="ECO:0000313" key="1">
    <source>
        <dbReference type="EMBL" id="CAG8802131.1"/>
    </source>
</evidence>